<evidence type="ECO:0000313" key="3">
    <source>
        <dbReference type="Proteomes" id="UP000525298"/>
    </source>
</evidence>
<feature type="domain" description="Glutamine amidotransferase" evidence="1">
    <location>
        <begin position="80"/>
        <end position="196"/>
    </location>
</feature>
<sequence length="238" mass="25800">MDMKKLCIIKLGTTYADMKARFGDFEYWTQNGLDAPGAFVRIVDAKNGQGLPAPEKCAGAVLTGSHAMATDEAQWSVGTENWLKEMLHAGVPVLGICYGHHLLARAAGGKAGYHPQGREVGTVELRVFPGTAGSDPLFSAVPQRFFAHATHSQTVLKLPPGAVHLAQSDHDPYHAFRIGSRAWGVQFHPEFSADIMRAYIQKQARELIQEGQNPDRLVQTVAPTPEAAAILSAFARLC</sequence>
<dbReference type="InterPro" id="IPR017926">
    <property type="entry name" value="GATASE"/>
</dbReference>
<dbReference type="SUPFAM" id="SSF52317">
    <property type="entry name" value="Class I glutamine amidotransferase-like"/>
    <property type="match status" value="1"/>
</dbReference>
<dbReference type="PANTHER" id="PTHR42695:SF5">
    <property type="entry name" value="GLUTAMINE AMIDOTRANSFERASE YLR126C-RELATED"/>
    <property type="match status" value="1"/>
</dbReference>
<dbReference type="InterPro" id="IPR029062">
    <property type="entry name" value="Class_I_gatase-like"/>
</dbReference>
<proteinExistence type="predicted"/>
<organism evidence="2 3">
    <name type="scientific">Desulfosalsimonas propionicica</name>
    <dbReference type="NCBI Taxonomy" id="332175"/>
    <lineage>
        <taxon>Bacteria</taxon>
        <taxon>Pseudomonadati</taxon>
        <taxon>Thermodesulfobacteriota</taxon>
        <taxon>Desulfobacteria</taxon>
        <taxon>Desulfobacterales</taxon>
        <taxon>Desulfosalsimonadaceae</taxon>
        <taxon>Desulfosalsimonas</taxon>
    </lineage>
</organism>
<dbReference type="Proteomes" id="UP000525298">
    <property type="component" value="Unassembled WGS sequence"/>
</dbReference>
<dbReference type="NCBIfam" id="NF006562">
    <property type="entry name" value="PRK09065.1"/>
    <property type="match status" value="1"/>
</dbReference>
<evidence type="ECO:0000259" key="1">
    <source>
        <dbReference type="Pfam" id="PF00117"/>
    </source>
</evidence>
<dbReference type="CDD" id="cd01741">
    <property type="entry name" value="GATase1_1"/>
    <property type="match status" value="1"/>
</dbReference>
<accession>A0A7W0HM30</accession>
<name>A0A7W0HM30_9BACT</name>
<dbReference type="Gene3D" id="3.40.50.880">
    <property type="match status" value="1"/>
</dbReference>
<dbReference type="PANTHER" id="PTHR42695">
    <property type="entry name" value="GLUTAMINE AMIDOTRANSFERASE YLR126C-RELATED"/>
    <property type="match status" value="1"/>
</dbReference>
<dbReference type="AlphaFoldDB" id="A0A7W0HM30"/>
<evidence type="ECO:0000313" key="2">
    <source>
        <dbReference type="EMBL" id="MBA2882918.1"/>
    </source>
</evidence>
<dbReference type="EMBL" id="JACDUS010000014">
    <property type="protein sequence ID" value="MBA2882918.1"/>
    <property type="molecule type" value="Genomic_DNA"/>
</dbReference>
<gene>
    <name evidence="2" type="ORF">HNR65_003274</name>
</gene>
<dbReference type="Pfam" id="PF00117">
    <property type="entry name" value="GATase"/>
    <property type="match status" value="1"/>
</dbReference>
<dbReference type="RefSeq" id="WP_220128418.1">
    <property type="nucleotide sequence ID" value="NZ_JACDUS010000014.1"/>
</dbReference>
<reference evidence="2 3" key="1">
    <citation type="submission" date="2020-07" db="EMBL/GenBank/DDBJ databases">
        <title>Genomic Encyclopedia of Type Strains, Phase IV (KMG-IV): sequencing the most valuable type-strain genomes for metagenomic binning, comparative biology and taxonomic classification.</title>
        <authorList>
            <person name="Goeker M."/>
        </authorList>
    </citation>
    <scope>NUCLEOTIDE SEQUENCE [LARGE SCALE GENOMIC DNA]</scope>
    <source>
        <strain evidence="2 3">DSM 17721</strain>
    </source>
</reference>
<dbReference type="PROSITE" id="PS51273">
    <property type="entry name" value="GATASE_TYPE_1"/>
    <property type="match status" value="1"/>
</dbReference>
<dbReference type="GO" id="GO:0003922">
    <property type="term" value="F:GMP synthase (glutamine-hydrolyzing) activity"/>
    <property type="evidence" value="ECO:0007669"/>
    <property type="project" value="UniProtKB-EC"/>
</dbReference>
<dbReference type="GO" id="GO:0005829">
    <property type="term" value="C:cytosol"/>
    <property type="evidence" value="ECO:0007669"/>
    <property type="project" value="TreeGrafter"/>
</dbReference>
<comment type="caution">
    <text evidence="2">The sequence shown here is derived from an EMBL/GenBank/DDBJ whole genome shotgun (WGS) entry which is preliminary data.</text>
</comment>
<dbReference type="InterPro" id="IPR044992">
    <property type="entry name" value="ChyE-like"/>
</dbReference>
<keyword evidence="3" id="KW-1185">Reference proteome</keyword>
<protein>
    <submittedName>
        <fullName evidence="2">GMP synthase (Glutamine-hydrolyzing)</fullName>
        <ecNumber evidence="2">6.3.5.2</ecNumber>
    </submittedName>
</protein>
<keyword evidence="2" id="KW-0436">Ligase</keyword>
<dbReference type="EC" id="6.3.5.2" evidence="2"/>